<dbReference type="PANTHER" id="PTHR43180:SF86">
    <property type="entry name" value="DEHYDROGENASE, PUTATIVE (AFU_ORTHOLOGUE AFUA_3G00290)-RELATED"/>
    <property type="match status" value="1"/>
</dbReference>
<evidence type="ECO:0000256" key="3">
    <source>
        <dbReference type="ARBA" id="ARBA00023002"/>
    </source>
</evidence>
<accession>A0ABQ6X3K5</accession>
<comment type="similarity">
    <text evidence="1">Belongs to the short-chain dehydrogenases/reductases (SDR) family.</text>
</comment>
<keyword evidence="3" id="KW-0560">Oxidoreductase</keyword>
<organism evidence="4 5">
    <name type="scientific">Aspergillus pseudocaelatus</name>
    <dbReference type="NCBI Taxonomy" id="1825620"/>
    <lineage>
        <taxon>Eukaryota</taxon>
        <taxon>Fungi</taxon>
        <taxon>Dikarya</taxon>
        <taxon>Ascomycota</taxon>
        <taxon>Pezizomycotina</taxon>
        <taxon>Eurotiomycetes</taxon>
        <taxon>Eurotiomycetidae</taxon>
        <taxon>Eurotiales</taxon>
        <taxon>Aspergillaceae</taxon>
        <taxon>Aspergillus</taxon>
        <taxon>Aspergillus subgen. Circumdati</taxon>
    </lineage>
</organism>
<dbReference type="InterPro" id="IPR036291">
    <property type="entry name" value="NAD(P)-bd_dom_sf"/>
</dbReference>
<dbReference type="PANTHER" id="PTHR43180">
    <property type="entry name" value="3-OXOACYL-(ACYL-CARRIER-PROTEIN) REDUCTASE (AFU_ORTHOLOGUE AFUA_6G11210)"/>
    <property type="match status" value="1"/>
</dbReference>
<dbReference type="EMBL" id="ML735693">
    <property type="protein sequence ID" value="KAE8422716.1"/>
    <property type="molecule type" value="Genomic_DNA"/>
</dbReference>
<evidence type="ECO:0000313" key="5">
    <source>
        <dbReference type="Proteomes" id="UP000325395"/>
    </source>
</evidence>
<dbReference type="SUPFAM" id="SSF51735">
    <property type="entry name" value="NAD(P)-binding Rossmann-fold domains"/>
    <property type="match status" value="1"/>
</dbReference>
<evidence type="ECO:0000256" key="1">
    <source>
        <dbReference type="ARBA" id="ARBA00006484"/>
    </source>
</evidence>
<dbReference type="Proteomes" id="UP000325395">
    <property type="component" value="Unassembled WGS sequence"/>
</dbReference>
<keyword evidence="5" id="KW-1185">Reference proteome</keyword>
<dbReference type="Pfam" id="PF00106">
    <property type="entry name" value="adh_short"/>
    <property type="match status" value="1"/>
</dbReference>
<evidence type="ECO:0000313" key="4">
    <source>
        <dbReference type="EMBL" id="KAE8422716.1"/>
    </source>
</evidence>
<reference evidence="4 5" key="1">
    <citation type="submission" date="2019-04" db="EMBL/GenBank/DDBJ databases">
        <authorList>
            <consortium name="DOE Joint Genome Institute"/>
            <person name="Mondo S."/>
            <person name="Kjaerbolling I."/>
            <person name="Vesth T."/>
            <person name="Frisvad J.C."/>
            <person name="Nybo J.L."/>
            <person name="Theobald S."/>
            <person name="Kildgaard S."/>
            <person name="Isbrandt T."/>
            <person name="Kuo A."/>
            <person name="Sato A."/>
            <person name="Lyhne E.K."/>
            <person name="Kogle M.E."/>
            <person name="Wiebenga A."/>
            <person name="Kun R.S."/>
            <person name="Lubbers R.J."/>
            <person name="Makela M.R."/>
            <person name="Barry K."/>
            <person name="Chovatia M."/>
            <person name="Clum A."/>
            <person name="Daum C."/>
            <person name="Haridas S."/>
            <person name="He G."/>
            <person name="LaButti K."/>
            <person name="Lipzen A."/>
            <person name="Riley R."/>
            <person name="Salamov A."/>
            <person name="Simmons B.A."/>
            <person name="Magnuson J.K."/>
            <person name="Henrissat B."/>
            <person name="Mortensen U.H."/>
            <person name="Larsen T.O."/>
            <person name="Devries R.P."/>
            <person name="Grigoriev I.V."/>
            <person name="Machida M."/>
            <person name="Baker S.E."/>
            <person name="Andersen M.R."/>
            <person name="Cantor M.N."/>
            <person name="Hua S.X."/>
        </authorList>
    </citation>
    <scope>NUCLEOTIDE SEQUENCE [LARGE SCALE GENOMIC DNA]</scope>
    <source>
        <strain evidence="4 5">CBS 117616</strain>
    </source>
</reference>
<evidence type="ECO:0008006" key="6">
    <source>
        <dbReference type="Google" id="ProtNLM"/>
    </source>
</evidence>
<evidence type="ECO:0000256" key="2">
    <source>
        <dbReference type="ARBA" id="ARBA00022857"/>
    </source>
</evidence>
<dbReference type="Gene3D" id="3.40.50.720">
    <property type="entry name" value="NAD(P)-binding Rossmann-like Domain"/>
    <property type="match status" value="1"/>
</dbReference>
<dbReference type="InterPro" id="IPR002347">
    <property type="entry name" value="SDR_fam"/>
</dbReference>
<sequence length="336" mass="36470">MARFDPNHKTLHLSALEDAVVVLSGGSTGIGAATVKELFFRGANVIFGDVNDAAAEEVIKSISSEKVHYVKTDVRYYEDVRKLFQFALSRYGRVDHAIANAGVLERPGWFDPRNSLDDLAKEPSTFTLDVNLTGVVFFTHLALTYLSQNNDGGAVDKSLTLLSSHGGFKETPGMFLYSTAKHAVIGLMRSLRPYVANTFPGVRVNAVCPSMTRTNMVDGVVGDWQKGDLPVNGPEDIASVLVAIAAAGPGSDAMWYDEQESPDLHARPSIGTTDWDNKLQRGLHGRAIYVLGGQSYDIEEGLDKTEPIWLGKDASAKVKLAQQSLGVGDKWITGKR</sequence>
<protein>
    <recommendedName>
        <fullName evidence="6">3-hydroxyacyl-CoA dehydrogenase</fullName>
    </recommendedName>
</protein>
<dbReference type="InterPro" id="IPR020904">
    <property type="entry name" value="Sc_DH/Rdtase_CS"/>
</dbReference>
<dbReference type="PRINTS" id="PR00081">
    <property type="entry name" value="GDHRDH"/>
</dbReference>
<keyword evidence="2" id="KW-0521">NADP</keyword>
<gene>
    <name evidence="4" type="ORF">BDV36DRAFT_291216</name>
</gene>
<proteinExistence type="inferred from homology"/>
<dbReference type="PROSITE" id="PS00061">
    <property type="entry name" value="ADH_SHORT"/>
    <property type="match status" value="1"/>
</dbReference>
<name>A0ABQ6X3K5_9EURO</name>